<dbReference type="SUPFAM" id="SSF56563">
    <property type="entry name" value="Major capsid protein gp5"/>
    <property type="match status" value="1"/>
</dbReference>
<organism evidence="4 5">
    <name type="scientific">Actinomyces ruminicola</name>
    <dbReference type="NCBI Taxonomy" id="332524"/>
    <lineage>
        <taxon>Bacteria</taxon>
        <taxon>Bacillati</taxon>
        <taxon>Actinomycetota</taxon>
        <taxon>Actinomycetes</taxon>
        <taxon>Actinomycetales</taxon>
        <taxon>Actinomycetaceae</taxon>
        <taxon>Actinomyces</taxon>
    </lineage>
</organism>
<dbReference type="InterPro" id="IPR054612">
    <property type="entry name" value="Phage_capsid-like_C"/>
</dbReference>
<feature type="compositionally biased region" description="Polar residues" evidence="2">
    <location>
        <begin position="1"/>
        <end position="11"/>
    </location>
</feature>
<dbReference type="AlphaFoldDB" id="A0A1G9SWC0"/>
<dbReference type="Gene3D" id="3.30.2400.10">
    <property type="entry name" value="Major capsid protein gp5"/>
    <property type="match status" value="1"/>
</dbReference>
<feature type="region of interest" description="Disordered" evidence="2">
    <location>
        <begin position="1"/>
        <end position="23"/>
    </location>
</feature>
<dbReference type="Proteomes" id="UP000199671">
    <property type="component" value="Unassembled WGS sequence"/>
</dbReference>
<proteinExistence type="predicted"/>
<name>A0A1G9SWC0_9ACTO</name>
<evidence type="ECO:0000313" key="5">
    <source>
        <dbReference type="Proteomes" id="UP000199671"/>
    </source>
</evidence>
<sequence length="298" mass="30908">MATMTTTNSVKDTAGRSLGPGTAEAWLPTGAGELVVQPVQRESVAIQAVGSVGASGGTAHFSVPVVAADPATAWTAEGEEIGVSEAAFQEVGDTFHKLAGITVVSNEMIYDSGRDIALTITDGLGRDLAKKLDAAFFGTRGGDNRQPVGLEDVEGVNTIQVTGNAWKDVDPFTDAIYAADAEGVTLAAFVANPADANTLAKLKDENGSNRPLLELDPSRPGGQVVRGVPMLTSPAVTAGTVWGLPGAGRVVIAMHKQVEVDNSKDAYWARDVTGIRATMRLTFLYPHPAAIQKIALGA</sequence>
<reference evidence="4 5" key="1">
    <citation type="submission" date="2016-10" db="EMBL/GenBank/DDBJ databases">
        <authorList>
            <person name="de Groot N.N."/>
        </authorList>
    </citation>
    <scope>NUCLEOTIDE SEQUENCE [LARGE SCALE GENOMIC DNA]</scope>
    <source>
        <strain evidence="4 5">KPR-7B</strain>
    </source>
</reference>
<evidence type="ECO:0000313" key="4">
    <source>
        <dbReference type="EMBL" id="SDM39684.1"/>
    </source>
</evidence>
<protein>
    <submittedName>
        <fullName evidence="4">Phage major capsid protein, HK97 family</fullName>
    </submittedName>
</protein>
<dbReference type="Pfam" id="PF05065">
    <property type="entry name" value="Phage_capsid"/>
    <property type="match status" value="1"/>
</dbReference>
<dbReference type="Gene3D" id="3.30.2320.10">
    <property type="entry name" value="hypothetical protein PF0899 domain"/>
    <property type="match status" value="1"/>
</dbReference>
<evidence type="ECO:0000259" key="3">
    <source>
        <dbReference type="Pfam" id="PF05065"/>
    </source>
</evidence>
<dbReference type="EMBL" id="FNHU01000002">
    <property type="protein sequence ID" value="SDM39684.1"/>
    <property type="molecule type" value="Genomic_DNA"/>
</dbReference>
<evidence type="ECO:0000256" key="2">
    <source>
        <dbReference type="SAM" id="MobiDB-lite"/>
    </source>
</evidence>
<dbReference type="RefSeq" id="WP_218123012.1">
    <property type="nucleotide sequence ID" value="NZ_FNHU01000002.1"/>
</dbReference>
<dbReference type="NCBIfam" id="TIGR01554">
    <property type="entry name" value="major_cap_HK97"/>
    <property type="match status" value="1"/>
</dbReference>
<evidence type="ECO:0000256" key="1">
    <source>
        <dbReference type="ARBA" id="ARBA00004328"/>
    </source>
</evidence>
<comment type="subcellular location">
    <subcellularLocation>
        <location evidence="1">Virion</location>
    </subcellularLocation>
</comment>
<dbReference type="InterPro" id="IPR024455">
    <property type="entry name" value="Phage_capsid"/>
</dbReference>
<gene>
    <name evidence="4" type="ORF">SAMN04487766_102119</name>
</gene>
<feature type="domain" description="Phage capsid-like C-terminal" evidence="3">
    <location>
        <begin position="37"/>
        <end position="294"/>
    </location>
</feature>
<accession>A0A1G9SWC0</accession>